<dbReference type="AlphaFoldDB" id="A0A5R9JAZ6"/>
<keyword evidence="2" id="KW-1185">Reference proteome</keyword>
<dbReference type="RefSeq" id="WP_138326241.1">
    <property type="nucleotide sequence ID" value="NZ_VCDI01000003.1"/>
</dbReference>
<name>A0A5R9JAZ6_9PROT</name>
<dbReference type="Proteomes" id="UP000305654">
    <property type="component" value="Unassembled WGS sequence"/>
</dbReference>
<protein>
    <recommendedName>
        <fullName evidence="3">Methyl-accepting chemotaxis protein</fullName>
    </recommendedName>
</protein>
<sequence>MGFLLTQSIAVPVRAITLAMHCLAHGDLAIEIPGVGRTANATGASAGQVLDAAGGLSRQAETLSSGVNGSLASVRAA</sequence>
<reference evidence="1 2" key="1">
    <citation type="submission" date="2019-05" db="EMBL/GenBank/DDBJ databases">
        <authorList>
            <person name="Pankratov T."/>
            <person name="Grouzdev D."/>
        </authorList>
    </citation>
    <scope>NUCLEOTIDE SEQUENCE [LARGE SCALE GENOMIC DNA]</scope>
    <source>
        <strain evidence="1 2">KEBCLARHB70R</strain>
    </source>
</reference>
<evidence type="ECO:0000313" key="2">
    <source>
        <dbReference type="Proteomes" id="UP000305654"/>
    </source>
</evidence>
<gene>
    <name evidence="1" type="ORF">FE263_12250</name>
</gene>
<dbReference type="OrthoDB" id="3289104at2"/>
<organism evidence="1 2">
    <name type="scientific">Lichenicoccus roseus</name>
    <dbReference type="NCBI Taxonomy" id="2683649"/>
    <lineage>
        <taxon>Bacteria</taxon>
        <taxon>Pseudomonadati</taxon>
        <taxon>Pseudomonadota</taxon>
        <taxon>Alphaproteobacteria</taxon>
        <taxon>Acetobacterales</taxon>
        <taxon>Acetobacteraceae</taxon>
        <taxon>Lichenicoccus</taxon>
    </lineage>
</organism>
<evidence type="ECO:0000313" key="1">
    <source>
        <dbReference type="EMBL" id="TLU72781.1"/>
    </source>
</evidence>
<comment type="caution">
    <text evidence="1">The sequence shown here is derived from an EMBL/GenBank/DDBJ whole genome shotgun (WGS) entry which is preliminary data.</text>
</comment>
<accession>A0A5R9JAZ6</accession>
<dbReference type="EMBL" id="VCDI01000003">
    <property type="protein sequence ID" value="TLU72781.1"/>
    <property type="molecule type" value="Genomic_DNA"/>
</dbReference>
<proteinExistence type="predicted"/>
<evidence type="ECO:0008006" key="3">
    <source>
        <dbReference type="Google" id="ProtNLM"/>
    </source>
</evidence>